<comment type="caution">
    <text evidence="1">The sequence shown here is derived from an EMBL/GenBank/DDBJ whole genome shotgun (WGS) entry which is preliminary data.</text>
</comment>
<sequence length="238" mass="27353">MENSEDAPAFMKSMRRTYLTHYDATKEFYGQTQAMDAIQKEMKEQHPEIFRDKNKGPMALQYLTHYARRLHKSQVLAFEMKAMADEVDEIDDSIFDVVDTDVSEDVVIGTASEDGDYIDKSDDDEEYTGQALVQTNYRKPVIPKKNADETRCTALEKLFRGTHPDLLPHFFGVVDLKFIENLQAIHDYMSCAQVFKEDTLIRWQTMAQKHGAETNSLSFEKFHHVLTIVGKFLGLPGI</sequence>
<accession>A0A409YR48</accession>
<name>A0A409YR48_9AGAR</name>
<evidence type="ECO:0000313" key="1">
    <source>
        <dbReference type="EMBL" id="PPR05473.1"/>
    </source>
</evidence>
<keyword evidence="2" id="KW-1185">Reference proteome</keyword>
<dbReference type="AlphaFoldDB" id="A0A409YR48"/>
<dbReference type="InParanoid" id="A0A409YR48"/>
<protein>
    <submittedName>
        <fullName evidence="1">Uncharacterized protein</fullName>
    </submittedName>
</protein>
<evidence type="ECO:0000313" key="2">
    <source>
        <dbReference type="Proteomes" id="UP000284842"/>
    </source>
</evidence>
<dbReference type="Proteomes" id="UP000284842">
    <property type="component" value="Unassembled WGS sequence"/>
</dbReference>
<gene>
    <name evidence="1" type="ORF">CVT24_008273</name>
</gene>
<dbReference type="EMBL" id="NHTK01000804">
    <property type="protein sequence ID" value="PPR05473.1"/>
    <property type="molecule type" value="Genomic_DNA"/>
</dbReference>
<proteinExistence type="predicted"/>
<reference evidence="1 2" key="1">
    <citation type="journal article" date="2018" name="Evol. Lett.">
        <title>Horizontal gene cluster transfer increased hallucinogenic mushroom diversity.</title>
        <authorList>
            <person name="Reynolds H.T."/>
            <person name="Vijayakumar V."/>
            <person name="Gluck-Thaler E."/>
            <person name="Korotkin H.B."/>
            <person name="Matheny P.B."/>
            <person name="Slot J.C."/>
        </authorList>
    </citation>
    <scope>NUCLEOTIDE SEQUENCE [LARGE SCALE GENOMIC DNA]</scope>
    <source>
        <strain evidence="1 2">2629</strain>
    </source>
</reference>
<organism evidence="1 2">
    <name type="scientific">Panaeolus cyanescens</name>
    <dbReference type="NCBI Taxonomy" id="181874"/>
    <lineage>
        <taxon>Eukaryota</taxon>
        <taxon>Fungi</taxon>
        <taxon>Dikarya</taxon>
        <taxon>Basidiomycota</taxon>
        <taxon>Agaricomycotina</taxon>
        <taxon>Agaricomycetes</taxon>
        <taxon>Agaricomycetidae</taxon>
        <taxon>Agaricales</taxon>
        <taxon>Agaricineae</taxon>
        <taxon>Galeropsidaceae</taxon>
        <taxon>Panaeolus</taxon>
    </lineage>
</organism>